<sequence length="116" mass="12298">MTDRRGVVAKRAEDLSPGVPYVRGWNRARRSAGSLADQLVLLGLDCDFPGLVADVNVSGDGLVQLGAVRPEAAELLAQLITAGLEAERRIPTGEPAMTTRWEAPAACSRTPVTPHP</sequence>
<comment type="caution">
    <text evidence="2">The sequence shown here is derived from an EMBL/GenBank/DDBJ whole genome shotgun (WGS) entry which is preliminary data.</text>
</comment>
<evidence type="ECO:0000313" key="3">
    <source>
        <dbReference type="Proteomes" id="UP000653308"/>
    </source>
</evidence>
<dbReference type="Proteomes" id="UP000653308">
    <property type="component" value="Unassembled WGS sequence"/>
</dbReference>
<protein>
    <submittedName>
        <fullName evidence="2">Uncharacterized protein</fullName>
    </submittedName>
</protein>
<feature type="region of interest" description="Disordered" evidence="1">
    <location>
        <begin position="93"/>
        <end position="116"/>
    </location>
</feature>
<evidence type="ECO:0000313" key="2">
    <source>
        <dbReference type="EMBL" id="GGY44835.1"/>
    </source>
</evidence>
<gene>
    <name evidence="2" type="ORF">GCM10010384_59500</name>
</gene>
<keyword evidence="3" id="KW-1185">Reference proteome</keyword>
<dbReference type="EMBL" id="BMWE01000023">
    <property type="protein sequence ID" value="GGY44835.1"/>
    <property type="molecule type" value="Genomic_DNA"/>
</dbReference>
<organism evidence="2 3">
    <name type="scientific">Streptomyces djakartensis</name>
    <dbReference type="NCBI Taxonomy" id="68193"/>
    <lineage>
        <taxon>Bacteria</taxon>
        <taxon>Bacillati</taxon>
        <taxon>Actinomycetota</taxon>
        <taxon>Actinomycetes</taxon>
        <taxon>Kitasatosporales</taxon>
        <taxon>Streptomycetaceae</taxon>
        <taxon>Streptomyces</taxon>
    </lineage>
</organism>
<accession>A0ABQ3ABS5</accession>
<reference evidence="3" key="1">
    <citation type="journal article" date="2019" name="Int. J. Syst. Evol. Microbiol.">
        <title>The Global Catalogue of Microorganisms (GCM) 10K type strain sequencing project: providing services to taxonomists for standard genome sequencing and annotation.</title>
        <authorList>
            <consortium name="The Broad Institute Genomics Platform"/>
            <consortium name="The Broad Institute Genome Sequencing Center for Infectious Disease"/>
            <person name="Wu L."/>
            <person name="Ma J."/>
        </authorList>
    </citation>
    <scope>NUCLEOTIDE SEQUENCE [LARGE SCALE GENOMIC DNA]</scope>
    <source>
        <strain evidence="3">JCM 4957</strain>
    </source>
</reference>
<proteinExistence type="predicted"/>
<name>A0ABQ3ABS5_9ACTN</name>
<evidence type="ECO:0000256" key="1">
    <source>
        <dbReference type="SAM" id="MobiDB-lite"/>
    </source>
</evidence>
<dbReference type="RefSeq" id="WP_190201038.1">
    <property type="nucleotide sequence ID" value="NZ_BMWE01000023.1"/>
</dbReference>